<evidence type="ECO:0000259" key="1">
    <source>
        <dbReference type="Pfam" id="PF00561"/>
    </source>
</evidence>
<dbReference type="AlphaFoldDB" id="A0A942Z5Q5"/>
<dbReference type="Gene3D" id="3.40.50.1820">
    <property type="entry name" value="alpha/beta hydrolase"/>
    <property type="match status" value="1"/>
</dbReference>
<proteinExistence type="predicted"/>
<name>A0A942Z5Q5_9BACI</name>
<feature type="domain" description="AB hydrolase-1" evidence="1">
    <location>
        <begin position="42"/>
        <end position="327"/>
    </location>
</feature>
<dbReference type="InterPro" id="IPR000073">
    <property type="entry name" value="AB_hydrolase_1"/>
</dbReference>
<evidence type="ECO:0000313" key="2">
    <source>
        <dbReference type="EMBL" id="MBS4223665.1"/>
    </source>
</evidence>
<dbReference type="Pfam" id="PF00561">
    <property type="entry name" value="Abhydrolase_1"/>
    <property type="match status" value="1"/>
</dbReference>
<dbReference type="Proteomes" id="UP000676456">
    <property type="component" value="Unassembled WGS sequence"/>
</dbReference>
<organism evidence="2 3">
    <name type="scientific">Lederbergia citrea</name>
    <dbReference type="NCBI Taxonomy" id="2833581"/>
    <lineage>
        <taxon>Bacteria</taxon>
        <taxon>Bacillati</taxon>
        <taxon>Bacillota</taxon>
        <taxon>Bacilli</taxon>
        <taxon>Bacillales</taxon>
        <taxon>Bacillaceae</taxon>
        <taxon>Lederbergia</taxon>
    </lineage>
</organism>
<dbReference type="InterPro" id="IPR029058">
    <property type="entry name" value="AB_hydrolase_fold"/>
</dbReference>
<dbReference type="PANTHER" id="PTHR43329">
    <property type="entry name" value="EPOXIDE HYDROLASE"/>
    <property type="match status" value="1"/>
</dbReference>
<accession>A0A942Z5Q5</accession>
<dbReference type="GO" id="GO:0016787">
    <property type="term" value="F:hydrolase activity"/>
    <property type="evidence" value="ECO:0007669"/>
    <property type="project" value="UniProtKB-KW"/>
</dbReference>
<dbReference type="SUPFAM" id="SSF53474">
    <property type="entry name" value="alpha/beta-Hydrolases"/>
    <property type="match status" value="1"/>
</dbReference>
<dbReference type="EMBL" id="JAGYPN010000002">
    <property type="protein sequence ID" value="MBS4223665.1"/>
    <property type="molecule type" value="Genomic_DNA"/>
</dbReference>
<protein>
    <submittedName>
        <fullName evidence="2">Alpha/beta hydrolase</fullName>
    </submittedName>
</protein>
<sequence>MALFLKRKEFTIPETGIDSIETLSLGGVDQTILIQAVNPTNPVLLFVHGGPCMPVPGVVSRGQDYAVSTTTKELVKHFNLVLWDQRGAGKSFNKTIPPESMRVEQFVSDCNELIDILRERFNQEKIYLVAHSWGSIIGLSIASRYPEKLHAYVGISQILNWTENDQLCYEWVKKKAEAKGDKKTLKKLDEIGKPPYVSNVKNWLDFRSPLIKYNSMIYTSETVKHPGMIGGFKLFLFASDYSLKDIFHTFYSSYNKTYTQSLIEDFAKIDFNYSLKRIDTPIYFLHGKKDVHVNGKPVQEFFERLDAPFGKEMVWYENSSHMFHPEEAKEIEKYIIENVKNSEQ</sequence>
<keyword evidence="2" id="KW-0378">Hydrolase</keyword>
<keyword evidence="3" id="KW-1185">Reference proteome</keyword>
<evidence type="ECO:0000313" key="3">
    <source>
        <dbReference type="Proteomes" id="UP000676456"/>
    </source>
</evidence>
<dbReference type="RefSeq" id="WP_213098657.1">
    <property type="nucleotide sequence ID" value="NZ_JAGYPK010000002.1"/>
</dbReference>
<comment type="caution">
    <text evidence="2">The sequence shown here is derived from an EMBL/GenBank/DDBJ whole genome shotgun (WGS) entry which is preliminary data.</text>
</comment>
<reference evidence="2 3" key="1">
    <citation type="submission" date="2021-05" db="EMBL/GenBank/DDBJ databases">
        <title>Novel Bacillus species.</title>
        <authorList>
            <person name="Liu G."/>
        </authorList>
    </citation>
    <scope>NUCLEOTIDE SEQUENCE [LARGE SCALE GENOMIC DNA]</scope>
    <source>
        <strain evidence="2 3">FJAT-49682</strain>
    </source>
</reference>
<gene>
    <name evidence="2" type="ORF">KHA91_12990</name>
</gene>